<keyword evidence="3" id="KW-1185">Reference proteome</keyword>
<feature type="transmembrane region" description="Helical" evidence="1">
    <location>
        <begin position="272"/>
        <end position="290"/>
    </location>
</feature>
<feature type="transmembrane region" description="Helical" evidence="1">
    <location>
        <begin position="93"/>
        <end position="112"/>
    </location>
</feature>
<name>A0A3D9FEE9_9SPHN</name>
<feature type="transmembrane region" description="Helical" evidence="1">
    <location>
        <begin position="248"/>
        <end position="266"/>
    </location>
</feature>
<dbReference type="OrthoDB" id="7067875at2"/>
<reference evidence="2 3" key="1">
    <citation type="submission" date="2018-07" db="EMBL/GenBank/DDBJ databases">
        <title>Genomic Encyclopedia of Type Strains, Phase IV (KMG-IV): sequencing the most valuable type-strain genomes for metagenomic binning, comparative biology and taxonomic classification.</title>
        <authorList>
            <person name="Goeker M."/>
        </authorList>
    </citation>
    <scope>NUCLEOTIDE SEQUENCE [LARGE SCALE GENOMIC DNA]</scope>
    <source>
        <strain evidence="2 3">DSM 26725</strain>
    </source>
</reference>
<feature type="transmembrane region" description="Helical" evidence="1">
    <location>
        <begin position="124"/>
        <end position="145"/>
    </location>
</feature>
<dbReference type="Proteomes" id="UP000256310">
    <property type="component" value="Unassembled WGS sequence"/>
</dbReference>
<evidence type="ECO:0000313" key="2">
    <source>
        <dbReference type="EMBL" id="RED15942.1"/>
    </source>
</evidence>
<sequence length="364" mass="40091">MLDTKPDATSKHMAILVAASAALIGMGAISICEMSAFGWHPAREEPADFSAYHFARMLFSMLLSAFLAAVLARPWLHRVADDVTALDPTEIRNGTLTAAVAAISVAILAWNPPLFHWFAREDNILEWVSALFVLVGAAFLALAVLRRARKPFDGFGAILVGLLIPVGFAGLYFLIGMEEISWGQRIFGFETPDGIAARNWQSEFNFHNIHTDISELAYYFGTGLFLIVLPLARPALRHWKIASTFSDFFPNRAVAALSAPMVIFSYGHWSLVPIQMLTFTALFAMLTFALSARRRGERAEAMLFAGIAVLIAVGQILVLYFGPHMLDLPDATEFRELFISIGLFAFAAYYYFGTAPDGPTPERA</sequence>
<feature type="transmembrane region" description="Helical" evidence="1">
    <location>
        <begin position="157"/>
        <end position="175"/>
    </location>
</feature>
<comment type="caution">
    <text evidence="2">The sequence shown here is derived from an EMBL/GenBank/DDBJ whole genome shotgun (WGS) entry which is preliminary data.</text>
</comment>
<feature type="transmembrane region" description="Helical" evidence="1">
    <location>
        <begin position="12"/>
        <end position="31"/>
    </location>
</feature>
<feature type="transmembrane region" description="Helical" evidence="1">
    <location>
        <begin position="302"/>
        <end position="322"/>
    </location>
</feature>
<keyword evidence="1" id="KW-0472">Membrane</keyword>
<dbReference type="AlphaFoldDB" id="A0A3D9FEE9"/>
<evidence type="ECO:0000256" key="1">
    <source>
        <dbReference type="SAM" id="Phobius"/>
    </source>
</evidence>
<keyword evidence="1" id="KW-0812">Transmembrane</keyword>
<gene>
    <name evidence="2" type="ORF">DFR46_0951</name>
</gene>
<accession>A0A3D9FEE9</accession>
<feature type="transmembrane region" description="Helical" evidence="1">
    <location>
        <begin position="51"/>
        <end position="72"/>
    </location>
</feature>
<organism evidence="2 3">
    <name type="scientific">Parasphingopyxis lamellibrachiae</name>
    <dbReference type="NCBI Taxonomy" id="680125"/>
    <lineage>
        <taxon>Bacteria</taxon>
        <taxon>Pseudomonadati</taxon>
        <taxon>Pseudomonadota</taxon>
        <taxon>Alphaproteobacteria</taxon>
        <taxon>Sphingomonadales</taxon>
        <taxon>Sphingomonadaceae</taxon>
        <taxon>Parasphingopyxis</taxon>
    </lineage>
</organism>
<evidence type="ECO:0000313" key="3">
    <source>
        <dbReference type="Proteomes" id="UP000256310"/>
    </source>
</evidence>
<feature type="transmembrane region" description="Helical" evidence="1">
    <location>
        <begin position="334"/>
        <end position="352"/>
    </location>
</feature>
<protein>
    <submittedName>
        <fullName evidence="2">Uncharacterized protein</fullName>
    </submittedName>
</protein>
<feature type="transmembrane region" description="Helical" evidence="1">
    <location>
        <begin position="216"/>
        <end position="236"/>
    </location>
</feature>
<proteinExistence type="predicted"/>
<keyword evidence="1" id="KW-1133">Transmembrane helix</keyword>
<dbReference type="EMBL" id="QRDP01000004">
    <property type="protein sequence ID" value="RED15942.1"/>
    <property type="molecule type" value="Genomic_DNA"/>
</dbReference>